<gene>
    <name evidence="4" type="ORF">NQ317_013731</name>
</gene>
<dbReference type="InterPro" id="IPR000488">
    <property type="entry name" value="Death_dom"/>
</dbReference>
<keyword evidence="5" id="KW-1185">Reference proteome</keyword>
<evidence type="ECO:0000313" key="4">
    <source>
        <dbReference type="EMBL" id="KAJ8979982.1"/>
    </source>
</evidence>
<dbReference type="Proteomes" id="UP001162164">
    <property type="component" value="Unassembled WGS sequence"/>
</dbReference>
<comment type="caution">
    <text evidence="4">The sequence shown here is derived from an EMBL/GenBank/DDBJ whole genome shotgun (WGS) entry which is preliminary data.</text>
</comment>
<dbReference type="EMBL" id="JAPWTJ010000298">
    <property type="protein sequence ID" value="KAJ8979982.1"/>
    <property type="molecule type" value="Genomic_DNA"/>
</dbReference>
<keyword evidence="2" id="KW-0812">Transmembrane</keyword>
<feature type="region of interest" description="Disordered" evidence="1">
    <location>
        <begin position="136"/>
        <end position="161"/>
    </location>
</feature>
<proteinExistence type="predicted"/>
<evidence type="ECO:0000313" key="5">
    <source>
        <dbReference type="Proteomes" id="UP001162164"/>
    </source>
</evidence>
<evidence type="ECO:0000256" key="2">
    <source>
        <dbReference type="SAM" id="Phobius"/>
    </source>
</evidence>
<dbReference type="PROSITE" id="PS50017">
    <property type="entry name" value="DEATH_DOMAIN"/>
    <property type="match status" value="1"/>
</dbReference>
<feature type="domain" description="Death" evidence="3">
    <location>
        <begin position="78"/>
        <end position="118"/>
    </location>
</feature>
<name>A0ABQ9JQL1_9CUCU</name>
<keyword evidence="2" id="KW-1133">Transmembrane helix</keyword>
<reference evidence="4" key="1">
    <citation type="journal article" date="2023" name="Insect Mol. Biol.">
        <title>Genome sequencing provides insights into the evolution of gene families encoding plant cell wall-degrading enzymes in longhorned beetles.</title>
        <authorList>
            <person name="Shin N.R."/>
            <person name="Okamura Y."/>
            <person name="Kirsch R."/>
            <person name="Pauchet Y."/>
        </authorList>
    </citation>
    <scope>NUCLEOTIDE SEQUENCE</scope>
    <source>
        <strain evidence="4">MMC_N1</strain>
    </source>
</reference>
<accession>A0ABQ9JQL1</accession>
<feature type="compositionally biased region" description="Basic and acidic residues" evidence="1">
    <location>
        <begin position="136"/>
        <end position="146"/>
    </location>
</feature>
<feature type="non-terminal residue" evidence="4">
    <location>
        <position position="205"/>
    </location>
</feature>
<evidence type="ECO:0000259" key="3">
    <source>
        <dbReference type="PROSITE" id="PS50017"/>
    </source>
</evidence>
<organism evidence="4 5">
    <name type="scientific">Molorchus minor</name>
    <dbReference type="NCBI Taxonomy" id="1323400"/>
    <lineage>
        <taxon>Eukaryota</taxon>
        <taxon>Metazoa</taxon>
        <taxon>Ecdysozoa</taxon>
        <taxon>Arthropoda</taxon>
        <taxon>Hexapoda</taxon>
        <taxon>Insecta</taxon>
        <taxon>Pterygota</taxon>
        <taxon>Neoptera</taxon>
        <taxon>Endopterygota</taxon>
        <taxon>Coleoptera</taxon>
        <taxon>Polyphaga</taxon>
        <taxon>Cucujiformia</taxon>
        <taxon>Chrysomeloidea</taxon>
        <taxon>Cerambycidae</taxon>
        <taxon>Lamiinae</taxon>
        <taxon>Monochamini</taxon>
        <taxon>Molorchus</taxon>
    </lineage>
</organism>
<sequence length="205" mass="23309">MSLGICQTQTLISLLFIHMETTFCTIDLNAAELQYIGDHLTPEECRRLLAAAHYKVYLEPNALDQAERKVSKDISCIELLHHWNSQPGEGKGETHELLEHRLRQMGKYDLADWLGKTVFHELAVDLNRSLEHGLEDFSTESSKKEDEMETGPSLAPVIENSDPTEWSPLDTLLYAVMIGLILTILTLCCKLCYSAICRFKKKKEN</sequence>
<feature type="transmembrane region" description="Helical" evidence="2">
    <location>
        <begin position="172"/>
        <end position="193"/>
    </location>
</feature>
<keyword evidence="2" id="KW-0472">Membrane</keyword>
<protein>
    <recommendedName>
        <fullName evidence="3">Death domain-containing protein</fullName>
    </recommendedName>
</protein>
<evidence type="ECO:0000256" key="1">
    <source>
        <dbReference type="SAM" id="MobiDB-lite"/>
    </source>
</evidence>